<feature type="compositionally biased region" description="Basic and acidic residues" evidence="1">
    <location>
        <begin position="309"/>
        <end position="326"/>
    </location>
</feature>
<reference evidence="2" key="2">
    <citation type="submission" date="2020-11" db="EMBL/GenBank/DDBJ databases">
        <authorList>
            <person name="McCartney M.A."/>
            <person name="Auch B."/>
            <person name="Kono T."/>
            <person name="Mallez S."/>
            <person name="Becker A."/>
            <person name="Gohl D.M."/>
            <person name="Silverstein K.A.T."/>
            <person name="Koren S."/>
            <person name="Bechman K.B."/>
            <person name="Herman A."/>
            <person name="Abrahante J.E."/>
            <person name="Garbe J."/>
        </authorList>
    </citation>
    <scope>NUCLEOTIDE SEQUENCE</scope>
    <source>
        <strain evidence="2">Duluth1</strain>
        <tissue evidence="2">Whole animal</tissue>
    </source>
</reference>
<sequence length="680" mass="75571">MFPTYLIIDEIPFAVEDPVRDSSIDKDIMQLAENITSTLNDSITSSPGSFEHSSGHSRNSQEINRVAKPRVDYNFMQSENPFSDNIVKHGIGKKKSIDKNIESNDDEVLTIVREKMTTNANGEDRAVKDFSDISPIIPIAGEAGNYSKGRMSSTQIDKKSEPPVSIEGNVSKSEAERHCNAYMSSECAVTESAELSKEKLRRAPRRKSMMETKDKLPDSHAKIKSKNKQQSVEFDDSLERKQNETGVDKGKNDIEIIEIPSKINRRRSTRRMSIKQVVDELDETNLVTASQVDNVDLEPQNNKVAPKPGKSDASKDHKDMSSKADDKLEVDINQTLDVKTKTTTTGKRLISNRSKSSSDLTLETTKKPIKERRSIAVVNSQKVNKDIEAHLTGGPDVSKPGKKTMKRKLMSLTDLNDQHSVLVEPTKCSEVERPQLVPSQGKKGVTKNTKNETKDLNAKRINVSEDLESVANGKTQANRQSKVVSNNIVDKKGKKYEEKTVSISKKQRYTKSMDDVDYGSAKGAKSTNPPRENTSKKKKTLVNDTYIEGDTTSCERNILKPSQITQIQDITTQLNLTKENSLVCSIRETTLSMSMSRAYTDSNMPSVLQPGRKSVNEFNLTKERTKTKGRKQSASKTASESGSNQTSSESDSSGRRGKLNSSGSRKNIRPSIVMTSLHSQ</sequence>
<feature type="region of interest" description="Disordered" evidence="1">
    <location>
        <begin position="602"/>
        <end position="680"/>
    </location>
</feature>
<feature type="compositionally biased region" description="Low complexity" evidence="1">
    <location>
        <begin position="639"/>
        <end position="651"/>
    </location>
</feature>
<feature type="compositionally biased region" description="Basic and acidic residues" evidence="1">
    <location>
        <begin position="208"/>
        <end position="221"/>
    </location>
</feature>
<dbReference type="EMBL" id="JAIWYP010000016">
    <property type="protein sequence ID" value="KAH3697812.1"/>
    <property type="molecule type" value="Genomic_DNA"/>
</dbReference>
<dbReference type="AlphaFoldDB" id="A0A9D3YDG6"/>
<feature type="region of interest" description="Disordered" evidence="1">
    <location>
        <begin position="509"/>
        <end position="538"/>
    </location>
</feature>
<feature type="compositionally biased region" description="Basic and acidic residues" evidence="1">
    <location>
        <begin position="237"/>
        <end position="249"/>
    </location>
</feature>
<reference evidence="2" key="1">
    <citation type="journal article" date="2019" name="bioRxiv">
        <title>The Genome of the Zebra Mussel, Dreissena polymorpha: A Resource for Invasive Species Research.</title>
        <authorList>
            <person name="McCartney M.A."/>
            <person name="Auch B."/>
            <person name="Kono T."/>
            <person name="Mallez S."/>
            <person name="Zhang Y."/>
            <person name="Obille A."/>
            <person name="Becker A."/>
            <person name="Abrahante J.E."/>
            <person name="Garbe J."/>
            <person name="Badalamenti J.P."/>
            <person name="Herman A."/>
            <person name="Mangelson H."/>
            <person name="Liachko I."/>
            <person name="Sullivan S."/>
            <person name="Sone E.D."/>
            <person name="Koren S."/>
            <person name="Silverstein K.A.T."/>
            <person name="Beckman K.B."/>
            <person name="Gohl D.M."/>
        </authorList>
    </citation>
    <scope>NUCLEOTIDE SEQUENCE</scope>
    <source>
        <strain evidence="2">Duluth1</strain>
        <tissue evidence="2">Whole animal</tissue>
    </source>
</reference>
<feature type="region of interest" description="Disordered" evidence="1">
    <location>
        <begin position="290"/>
        <end position="326"/>
    </location>
</feature>
<feature type="compositionally biased region" description="Polar residues" evidence="1">
    <location>
        <begin position="290"/>
        <end position="303"/>
    </location>
</feature>
<protein>
    <submittedName>
        <fullName evidence="2">Uncharacterized protein</fullName>
    </submittedName>
</protein>
<name>A0A9D3YDG6_DREPO</name>
<feature type="region of interest" description="Disordered" evidence="1">
    <location>
        <begin position="201"/>
        <end position="249"/>
    </location>
</feature>
<feature type="region of interest" description="Disordered" evidence="1">
    <location>
        <begin position="40"/>
        <end position="61"/>
    </location>
</feature>
<proteinExistence type="predicted"/>
<organism evidence="2 3">
    <name type="scientific">Dreissena polymorpha</name>
    <name type="common">Zebra mussel</name>
    <name type="synonym">Mytilus polymorpha</name>
    <dbReference type="NCBI Taxonomy" id="45954"/>
    <lineage>
        <taxon>Eukaryota</taxon>
        <taxon>Metazoa</taxon>
        <taxon>Spiralia</taxon>
        <taxon>Lophotrochozoa</taxon>
        <taxon>Mollusca</taxon>
        <taxon>Bivalvia</taxon>
        <taxon>Autobranchia</taxon>
        <taxon>Heteroconchia</taxon>
        <taxon>Euheterodonta</taxon>
        <taxon>Imparidentia</taxon>
        <taxon>Neoheterodontei</taxon>
        <taxon>Myida</taxon>
        <taxon>Dreissenoidea</taxon>
        <taxon>Dreissenidae</taxon>
        <taxon>Dreissena</taxon>
    </lineage>
</organism>
<evidence type="ECO:0000313" key="3">
    <source>
        <dbReference type="Proteomes" id="UP000828390"/>
    </source>
</evidence>
<feature type="region of interest" description="Disordered" evidence="1">
    <location>
        <begin position="144"/>
        <end position="170"/>
    </location>
</feature>
<evidence type="ECO:0000256" key="1">
    <source>
        <dbReference type="SAM" id="MobiDB-lite"/>
    </source>
</evidence>
<gene>
    <name evidence="2" type="ORF">DPMN_085322</name>
</gene>
<comment type="caution">
    <text evidence="2">The sequence shown here is derived from an EMBL/GenBank/DDBJ whole genome shotgun (WGS) entry which is preliminary data.</text>
</comment>
<keyword evidence="3" id="KW-1185">Reference proteome</keyword>
<evidence type="ECO:0000313" key="2">
    <source>
        <dbReference type="EMBL" id="KAH3697812.1"/>
    </source>
</evidence>
<accession>A0A9D3YDG6</accession>
<dbReference type="Proteomes" id="UP000828390">
    <property type="component" value="Unassembled WGS sequence"/>
</dbReference>